<dbReference type="Gene3D" id="1.10.10.10">
    <property type="entry name" value="Winged helix-like DNA-binding domain superfamily/Winged helix DNA-binding domain"/>
    <property type="match status" value="1"/>
</dbReference>
<dbReference type="InterPro" id="IPR036388">
    <property type="entry name" value="WH-like_DNA-bd_sf"/>
</dbReference>
<dbReference type="CDD" id="cd00090">
    <property type="entry name" value="HTH_ARSR"/>
    <property type="match status" value="1"/>
</dbReference>
<proteinExistence type="predicted"/>
<protein>
    <submittedName>
        <fullName evidence="1">Uncharacterized protein</fullName>
    </submittedName>
</protein>
<dbReference type="EMBL" id="MBQD01000008">
    <property type="protein sequence ID" value="OCL36708.1"/>
    <property type="molecule type" value="Genomic_DNA"/>
</dbReference>
<dbReference type="InterPro" id="IPR036390">
    <property type="entry name" value="WH_DNA-bd_sf"/>
</dbReference>
<dbReference type="AlphaFoldDB" id="A0A1C0AQL4"/>
<reference evidence="2" key="1">
    <citation type="submission" date="2016-07" db="EMBL/GenBank/DDBJ databases">
        <authorList>
            <person name="Florea S."/>
            <person name="Webb J.S."/>
            <person name="Jaromczyk J."/>
            <person name="Schardl C.L."/>
        </authorList>
    </citation>
    <scope>NUCLEOTIDE SEQUENCE [LARGE SCALE GENOMIC DNA]</scope>
    <source>
        <strain evidence="2">IPBSL-7</strain>
    </source>
</reference>
<accession>A0A1C0AQL4</accession>
<sequence length="107" mass="11643">MASGDWTFLSNYGHVIVALAKNPTARMRDIAQQVGITERAVQQIVSELVSQGYVVKEKAGRRNQYRLAPDTYLRHSLEAHAKVADFVAMACGAAARDEPGTPGRAES</sequence>
<dbReference type="InterPro" id="IPR011991">
    <property type="entry name" value="ArsR-like_HTH"/>
</dbReference>
<organism evidence="1 2">
    <name type="scientific">Tessaracoccus lapidicaptus</name>
    <dbReference type="NCBI Taxonomy" id="1427523"/>
    <lineage>
        <taxon>Bacteria</taxon>
        <taxon>Bacillati</taxon>
        <taxon>Actinomycetota</taxon>
        <taxon>Actinomycetes</taxon>
        <taxon>Propionibacteriales</taxon>
        <taxon>Propionibacteriaceae</taxon>
        <taxon>Tessaracoccus</taxon>
    </lineage>
</organism>
<dbReference type="RefSeq" id="WP_068750342.1">
    <property type="nucleotide sequence ID" value="NZ_LR214441.1"/>
</dbReference>
<comment type="caution">
    <text evidence="1">The sequence shown here is derived from an EMBL/GenBank/DDBJ whole genome shotgun (WGS) entry which is preliminary data.</text>
</comment>
<keyword evidence="2" id="KW-1185">Reference proteome</keyword>
<dbReference type="Pfam" id="PF13412">
    <property type="entry name" value="HTH_24"/>
    <property type="match status" value="1"/>
</dbReference>
<dbReference type="Proteomes" id="UP000093501">
    <property type="component" value="Unassembled WGS sequence"/>
</dbReference>
<evidence type="ECO:0000313" key="1">
    <source>
        <dbReference type="EMBL" id="OCL36708.1"/>
    </source>
</evidence>
<name>A0A1C0AQL4_9ACTN</name>
<gene>
    <name evidence="1" type="ORF">BCR15_13845</name>
</gene>
<dbReference type="SUPFAM" id="SSF46785">
    <property type="entry name" value="Winged helix' DNA-binding domain"/>
    <property type="match status" value="1"/>
</dbReference>
<evidence type="ECO:0000313" key="2">
    <source>
        <dbReference type="Proteomes" id="UP000093501"/>
    </source>
</evidence>